<keyword evidence="9" id="KW-1185">Reference proteome</keyword>
<dbReference type="InterPro" id="IPR044068">
    <property type="entry name" value="CB"/>
</dbReference>
<gene>
    <name evidence="8" type="ordered locus">Palpr_2949</name>
</gene>
<dbReference type="InterPro" id="IPR002104">
    <property type="entry name" value="Integrase_catalytic"/>
</dbReference>
<feature type="domain" description="Tyr recombinase" evidence="6">
    <location>
        <begin position="163"/>
        <end position="359"/>
    </location>
</feature>
<dbReference type="Pfam" id="PF13102">
    <property type="entry name" value="Phage_int_SAM_5"/>
    <property type="match status" value="1"/>
</dbReference>
<accession>E4T0L4</accession>
<dbReference type="SUPFAM" id="SSF56349">
    <property type="entry name" value="DNA breaking-rejoining enzymes"/>
    <property type="match status" value="1"/>
</dbReference>
<dbReference type="AlphaFoldDB" id="E4T0L4"/>
<organism evidence="8 9">
    <name type="scientific">Paludibacter propionicigenes (strain DSM 17365 / JCM 13257 / WB4)</name>
    <dbReference type="NCBI Taxonomy" id="694427"/>
    <lineage>
        <taxon>Bacteria</taxon>
        <taxon>Pseudomonadati</taxon>
        <taxon>Bacteroidota</taxon>
        <taxon>Bacteroidia</taxon>
        <taxon>Bacteroidales</taxon>
        <taxon>Paludibacteraceae</taxon>
        <taxon>Paludibacter</taxon>
    </lineage>
</organism>
<proteinExistence type="inferred from homology"/>
<reference evidence="8 9" key="2">
    <citation type="journal article" date="2011" name="Stand. Genomic Sci.">
        <title>Complete genome sequence of Paludibacter propionicigenes type strain (WB4).</title>
        <authorList>
            <person name="Gronow S."/>
            <person name="Munk C."/>
            <person name="Lapidus A."/>
            <person name="Nolan M."/>
            <person name="Lucas S."/>
            <person name="Hammon N."/>
            <person name="Deshpande S."/>
            <person name="Cheng J.F."/>
            <person name="Tapia R."/>
            <person name="Han C."/>
            <person name="Goodwin L."/>
            <person name="Pitluck S."/>
            <person name="Liolios K."/>
            <person name="Ivanova N."/>
            <person name="Mavromatis K."/>
            <person name="Mikhailova N."/>
            <person name="Pati A."/>
            <person name="Chen A."/>
            <person name="Palaniappan K."/>
            <person name="Land M."/>
            <person name="Hauser L."/>
            <person name="Chang Y.J."/>
            <person name="Jeffries C.D."/>
            <person name="Brambilla E."/>
            <person name="Rohde M."/>
            <person name="Goker M."/>
            <person name="Detter J.C."/>
            <person name="Woyke T."/>
            <person name="Bristow J."/>
            <person name="Eisen J.A."/>
            <person name="Markowitz V."/>
            <person name="Hugenholtz P."/>
            <person name="Kyrpides N.C."/>
            <person name="Klenk H.P."/>
        </authorList>
    </citation>
    <scope>NUCLEOTIDE SEQUENCE [LARGE SCALE GENOMIC DNA]</scope>
    <source>
        <strain evidence="9">DSM 17365 / JCM 13257 / WB4</strain>
    </source>
</reference>
<evidence type="ECO:0000259" key="6">
    <source>
        <dbReference type="PROSITE" id="PS51898"/>
    </source>
</evidence>
<dbReference type="Gene3D" id="1.10.150.130">
    <property type="match status" value="1"/>
</dbReference>
<protein>
    <submittedName>
        <fullName evidence="8">Integrase family protein</fullName>
    </submittedName>
</protein>
<evidence type="ECO:0000259" key="7">
    <source>
        <dbReference type="PROSITE" id="PS51900"/>
    </source>
</evidence>
<dbReference type="InterPro" id="IPR025269">
    <property type="entry name" value="SAM-like_dom"/>
</dbReference>
<keyword evidence="3 5" id="KW-0238">DNA-binding</keyword>
<dbReference type="GO" id="GO:0015074">
    <property type="term" value="P:DNA integration"/>
    <property type="evidence" value="ECO:0007669"/>
    <property type="project" value="UniProtKB-KW"/>
</dbReference>
<dbReference type="Gene3D" id="1.10.443.10">
    <property type="entry name" value="Intergrase catalytic core"/>
    <property type="match status" value="1"/>
</dbReference>
<evidence type="ECO:0000256" key="5">
    <source>
        <dbReference type="PROSITE-ProRule" id="PRU01248"/>
    </source>
</evidence>
<dbReference type="InterPro" id="IPR010998">
    <property type="entry name" value="Integrase_recombinase_N"/>
</dbReference>
<dbReference type="GO" id="GO:0006310">
    <property type="term" value="P:DNA recombination"/>
    <property type="evidence" value="ECO:0007669"/>
    <property type="project" value="UniProtKB-KW"/>
</dbReference>
<dbReference type="InterPro" id="IPR013762">
    <property type="entry name" value="Integrase-like_cat_sf"/>
</dbReference>
<evidence type="ECO:0000256" key="3">
    <source>
        <dbReference type="ARBA" id="ARBA00023125"/>
    </source>
</evidence>
<dbReference type="PROSITE" id="PS51898">
    <property type="entry name" value="TYR_RECOMBINASE"/>
    <property type="match status" value="1"/>
</dbReference>
<evidence type="ECO:0000256" key="1">
    <source>
        <dbReference type="ARBA" id="ARBA00008857"/>
    </source>
</evidence>
<dbReference type="Proteomes" id="UP000008718">
    <property type="component" value="Chromosome"/>
</dbReference>
<dbReference type="EMBL" id="CP002345">
    <property type="protein sequence ID" value="ADQ81078.1"/>
    <property type="molecule type" value="Genomic_DNA"/>
</dbReference>
<dbReference type="GO" id="GO:0003677">
    <property type="term" value="F:DNA binding"/>
    <property type="evidence" value="ECO:0007669"/>
    <property type="project" value="UniProtKB-UniRule"/>
</dbReference>
<evidence type="ECO:0000313" key="9">
    <source>
        <dbReference type="Proteomes" id="UP000008718"/>
    </source>
</evidence>
<evidence type="ECO:0000313" key="8">
    <source>
        <dbReference type="EMBL" id="ADQ81078.1"/>
    </source>
</evidence>
<evidence type="ECO:0000256" key="2">
    <source>
        <dbReference type="ARBA" id="ARBA00022908"/>
    </source>
</evidence>
<dbReference type="PANTHER" id="PTHR30349:SF64">
    <property type="entry name" value="PROPHAGE INTEGRASE INTD-RELATED"/>
    <property type="match status" value="1"/>
</dbReference>
<dbReference type="OrthoDB" id="892893at2"/>
<dbReference type="PROSITE" id="PS51900">
    <property type="entry name" value="CB"/>
    <property type="match status" value="1"/>
</dbReference>
<dbReference type="InterPro" id="IPR050090">
    <property type="entry name" value="Tyrosine_recombinase_XerCD"/>
</dbReference>
<evidence type="ECO:0000256" key="4">
    <source>
        <dbReference type="ARBA" id="ARBA00023172"/>
    </source>
</evidence>
<sequence>MKYNVINDRLQAINVELSNLLQSAKEVPDKQLIIEKLNDVCNKVESVKELVVETFWETTDRFVEATNVTPSSRKQLKSALKRFKTFEGTLSYSLTFGNINGETLTAFEQWLKDGTRGRNSITSILKRIQRFFSWAIKDQKLNQVEVTITNPFTDFTITPEMYGTPVVLEKAERDYLFDLPLVNERMKKIRDIFIFQCYCGARISDLMKLTTANLHGDILKYVPQKTAKESIKEVVIPLNKNAIHILKRYNDPEGYLLPRMSDTEINRTLKTLFKTVSKERPKGLDRPVGHLNPKTEIIEYIPLHELASTHLARRTFAGLMYAAGQKDDLIASMTGHSENSKAFTRYRAIDMDLKKKATKNQ</sequence>
<feature type="domain" description="Core-binding (CB)" evidence="7">
    <location>
        <begin position="53"/>
        <end position="136"/>
    </location>
</feature>
<dbReference type="HOGENOM" id="CLU_033139_7_0_10"/>
<keyword evidence="4" id="KW-0233">DNA recombination</keyword>
<dbReference type="Pfam" id="PF00589">
    <property type="entry name" value="Phage_integrase"/>
    <property type="match status" value="1"/>
</dbReference>
<comment type="similarity">
    <text evidence="1">Belongs to the 'phage' integrase family.</text>
</comment>
<dbReference type="KEGG" id="ppn:Palpr_2949"/>
<name>E4T0L4_PALPW</name>
<dbReference type="InterPro" id="IPR011010">
    <property type="entry name" value="DNA_brk_join_enz"/>
</dbReference>
<keyword evidence="2" id="KW-0229">DNA integration</keyword>
<dbReference type="PANTHER" id="PTHR30349">
    <property type="entry name" value="PHAGE INTEGRASE-RELATED"/>
    <property type="match status" value="1"/>
</dbReference>
<dbReference type="RefSeq" id="WP_013446447.1">
    <property type="nucleotide sequence ID" value="NC_014734.1"/>
</dbReference>
<reference key="1">
    <citation type="submission" date="2010-11" db="EMBL/GenBank/DDBJ databases">
        <title>The complete genome of Paludibacter propionicigenes DSM 17365.</title>
        <authorList>
            <consortium name="US DOE Joint Genome Institute (JGI-PGF)"/>
            <person name="Lucas S."/>
            <person name="Copeland A."/>
            <person name="Lapidus A."/>
            <person name="Bruce D."/>
            <person name="Goodwin L."/>
            <person name="Pitluck S."/>
            <person name="Kyrpides N."/>
            <person name="Mavromatis K."/>
            <person name="Ivanova N."/>
            <person name="Munk A.C."/>
            <person name="Brettin T."/>
            <person name="Detter J.C."/>
            <person name="Han C."/>
            <person name="Tapia R."/>
            <person name="Land M."/>
            <person name="Hauser L."/>
            <person name="Markowitz V."/>
            <person name="Cheng J.-F."/>
            <person name="Hugenholtz P."/>
            <person name="Woyke T."/>
            <person name="Wu D."/>
            <person name="Gronow S."/>
            <person name="Wellnitz S."/>
            <person name="Brambilla E."/>
            <person name="Klenk H.-P."/>
            <person name="Eisen J.A."/>
        </authorList>
    </citation>
    <scope>NUCLEOTIDE SEQUENCE</scope>
    <source>
        <strain>WB4</strain>
    </source>
</reference>
<dbReference type="STRING" id="694427.Palpr_2949"/>
<dbReference type="eggNOG" id="COG4974">
    <property type="taxonomic scope" value="Bacteria"/>
</dbReference>